<dbReference type="EMBL" id="SJPI01000001">
    <property type="protein sequence ID" value="TWT53497.1"/>
    <property type="molecule type" value="Genomic_DNA"/>
</dbReference>
<dbReference type="Proteomes" id="UP000316598">
    <property type="component" value="Unassembled WGS sequence"/>
</dbReference>
<dbReference type="AlphaFoldDB" id="A0A5C5WSB0"/>
<protein>
    <submittedName>
        <fullName evidence="2">Uncharacterized protein</fullName>
    </submittedName>
</protein>
<name>A0A5C5WSB0_9BACT</name>
<evidence type="ECO:0000313" key="3">
    <source>
        <dbReference type="Proteomes" id="UP000316598"/>
    </source>
</evidence>
<organism evidence="2 3">
    <name type="scientific">Rubripirellula amarantea</name>
    <dbReference type="NCBI Taxonomy" id="2527999"/>
    <lineage>
        <taxon>Bacteria</taxon>
        <taxon>Pseudomonadati</taxon>
        <taxon>Planctomycetota</taxon>
        <taxon>Planctomycetia</taxon>
        <taxon>Pirellulales</taxon>
        <taxon>Pirellulaceae</taxon>
        <taxon>Rubripirellula</taxon>
    </lineage>
</organism>
<keyword evidence="3" id="KW-1185">Reference proteome</keyword>
<evidence type="ECO:0000256" key="1">
    <source>
        <dbReference type="SAM" id="MobiDB-lite"/>
    </source>
</evidence>
<accession>A0A5C5WSB0</accession>
<comment type="caution">
    <text evidence="2">The sequence shown here is derived from an EMBL/GenBank/DDBJ whole genome shotgun (WGS) entry which is preliminary data.</text>
</comment>
<gene>
    <name evidence="2" type="ORF">Pla22_11260</name>
</gene>
<reference evidence="2 3" key="1">
    <citation type="submission" date="2019-02" db="EMBL/GenBank/DDBJ databases">
        <title>Deep-cultivation of Planctomycetes and their phenomic and genomic characterization uncovers novel biology.</title>
        <authorList>
            <person name="Wiegand S."/>
            <person name="Jogler M."/>
            <person name="Boedeker C."/>
            <person name="Pinto D."/>
            <person name="Vollmers J."/>
            <person name="Rivas-Marin E."/>
            <person name="Kohn T."/>
            <person name="Peeters S.H."/>
            <person name="Heuer A."/>
            <person name="Rast P."/>
            <person name="Oberbeckmann S."/>
            <person name="Bunk B."/>
            <person name="Jeske O."/>
            <person name="Meyerdierks A."/>
            <person name="Storesund J.E."/>
            <person name="Kallscheuer N."/>
            <person name="Luecker S."/>
            <person name="Lage O.M."/>
            <person name="Pohl T."/>
            <person name="Merkel B.J."/>
            <person name="Hornburger P."/>
            <person name="Mueller R.-W."/>
            <person name="Bruemmer F."/>
            <person name="Labrenz M."/>
            <person name="Spormann A.M."/>
            <person name="Op Den Camp H."/>
            <person name="Overmann J."/>
            <person name="Amann R."/>
            <person name="Jetten M.S.M."/>
            <person name="Mascher T."/>
            <person name="Medema M.H."/>
            <person name="Devos D.P."/>
            <person name="Kaster A.-K."/>
            <person name="Ovreas L."/>
            <person name="Rohde M."/>
            <person name="Galperin M.Y."/>
            <person name="Jogler C."/>
        </authorList>
    </citation>
    <scope>NUCLEOTIDE SEQUENCE [LARGE SCALE GENOMIC DNA]</scope>
    <source>
        <strain evidence="2 3">Pla22</strain>
    </source>
</reference>
<sequence>MYLRQNNLIHVGKGAPQQWHLMSLSRGLTGTTDANANLLVDQLTMQSGSDSYWRKWSIDHPSHAKILWPTVQKLAQRELYVLLPALLERAGVDHEETSESVARLQQTIDGYCKEQYTRLISDMNDAGRTELADELLKEASQDFPEEFPEEFDGSNLTFERDDPDRAIPPAASSQSRESS</sequence>
<proteinExistence type="predicted"/>
<feature type="region of interest" description="Disordered" evidence="1">
    <location>
        <begin position="142"/>
        <end position="179"/>
    </location>
</feature>
<evidence type="ECO:0000313" key="2">
    <source>
        <dbReference type="EMBL" id="TWT53497.1"/>
    </source>
</evidence>
<feature type="compositionally biased region" description="Acidic residues" evidence="1">
    <location>
        <begin position="143"/>
        <end position="152"/>
    </location>
</feature>